<feature type="domain" description="Guanylate cyclase" evidence="1">
    <location>
        <begin position="82"/>
        <end position="116"/>
    </location>
</feature>
<dbReference type="PANTHER" id="PTHR43081:SF1">
    <property type="entry name" value="ADENYLATE CYCLASE, TERMINAL-DIFFERENTIATION SPECIFIC"/>
    <property type="match status" value="1"/>
</dbReference>
<dbReference type="Gene3D" id="3.30.70.1230">
    <property type="entry name" value="Nucleotide cyclase"/>
    <property type="match status" value="1"/>
</dbReference>
<dbReference type="PROSITE" id="PS50125">
    <property type="entry name" value="GUANYLATE_CYCLASE_2"/>
    <property type="match status" value="1"/>
</dbReference>
<evidence type="ECO:0000313" key="2">
    <source>
        <dbReference type="EMBL" id="MBU3850703.1"/>
    </source>
</evidence>
<dbReference type="EMBL" id="JAHLFV010000209">
    <property type="protein sequence ID" value="MBU3850703.1"/>
    <property type="molecule type" value="Genomic_DNA"/>
</dbReference>
<accession>A0A9E2L2U1</accession>
<dbReference type="Proteomes" id="UP000823914">
    <property type="component" value="Unassembled WGS sequence"/>
</dbReference>
<dbReference type="Pfam" id="PF00211">
    <property type="entry name" value="Guanylate_cyc"/>
    <property type="match status" value="1"/>
</dbReference>
<reference evidence="2" key="2">
    <citation type="submission" date="2021-04" db="EMBL/GenBank/DDBJ databases">
        <authorList>
            <person name="Gilroy R."/>
        </authorList>
    </citation>
    <scope>NUCLEOTIDE SEQUENCE</scope>
    <source>
        <strain evidence="2">Gambia15-2214</strain>
    </source>
</reference>
<dbReference type="InterPro" id="IPR001054">
    <property type="entry name" value="A/G_cyclase"/>
</dbReference>
<dbReference type="SUPFAM" id="SSF55073">
    <property type="entry name" value="Nucleotide cyclase"/>
    <property type="match status" value="1"/>
</dbReference>
<dbReference type="CDD" id="cd07302">
    <property type="entry name" value="CHD"/>
    <property type="match status" value="1"/>
</dbReference>
<evidence type="ECO:0000259" key="1">
    <source>
        <dbReference type="PROSITE" id="PS50125"/>
    </source>
</evidence>
<sequence>MTTGHKPYFLPLCSVHCIQEKIFSPKKEISGIIGKYGGRINKIMGDGLLAYFPETAMLQSFTAALEIQRNINKNDSLLPAGIGADIGNVILGDLGEYSRLDYTVIGSPVNHASRMCSLSEAGQITVSRHQGIVRHQLGEKQLTPNHSKVHDLYSWR</sequence>
<protein>
    <submittedName>
        <fullName evidence="2">Adenylate/guanylate cyclase domain-containing protein</fullName>
    </submittedName>
</protein>
<dbReference type="GO" id="GO:0004016">
    <property type="term" value="F:adenylate cyclase activity"/>
    <property type="evidence" value="ECO:0007669"/>
    <property type="project" value="UniProtKB-ARBA"/>
</dbReference>
<gene>
    <name evidence="2" type="ORF">IAA16_09065</name>
</gene>
<organism evidence="2 3">
    <name type="scientific">Candidatus Treponema excrementipullorum</name>
    <dbReference type="NCBI Taxonomy" id="2838768"/>
    <lineage>
        <taxon>Bacteria</taxon>
        <taxon>Pseudomonadati</taxon>
        <taxon>Spirochaetota</taxon>
        <taxon>Spirochaetia</taxon>
        <taxon>Spirochaetales</taxon>
        <taxon>Treponemataceae</taxon>
        <taxon>Treponema</taxon>
    </lineage>
</organism>
<evidence type="ECO:0000313" key="3">
    <source>
        <dbReference type="Proteomes" id="UP000823914"/>
    </source>
</evidence>
<proteinExistence type="predicted"/>
<dbReference type="PANTHER" id="PTHR43081">
    <property type="entry name" value="ADENYLATE CYCLASE, TERMINAL-DIFFERENTIATION SPECIFIC-RELATED"/>
    <property type="match status" value="1"/>
</dbReference>
<dbReference type="GO" id="GO:0035556">
    <property type="term" value="P:intracellular signal transduction"/>
    <property type="evidence" value="ECO:0007669"/>
    <property type="project" value="InterPro"/>
</dbReference>
<name>A0A9E2L2U1_9SPIR</name>
<comment type="caution">
    <text evidence="2">The sequence shown here is derived from an EMBL/GenBank/DDBJ whole genome shotgun (WGS) entry which is preliminary data.</text>
</comment>
<reference evidence="2" key="1">
    <citation type="journal article" date="2021" name="PeerJ">
        <title>Extensive microbial diversity within the chicken gut microbiome revealed by metagenomics and culture.</title>
        <authorList>
            <person name="Gilroy R."/>
            <person name="Ravi A."/>
            <person name="Getino M."/>
            <person name="Pursley I."/>
            <person name="Horton D.L."/>
            <person name="Alikhan N.F."/>
            <person name="Baker D."/>
            <person name="Gharbi K."/>
            <person name="Hall N."/>
            <person name="Watson M."/>
            <person name="Adriaenssens E.M."/>
            <person name="Foster-Nyarko E."/>
            <person name="Jarju S."/>
            <person name="Secka A."/>
            <person name="Antonio M."/>
            <person name="Oren A."/>
            <person name="Chaudhuri R.R."/>
            <person name="La Ragione R."/>
            <person name="Hildebrand F."/>
            <person name="Pallen M.J."/>
        </authorList>
    </citation>
    <scope>NUCLEOTIDE SEQUENCE</scope>
    <source>
        <strain evidence="2">Gambia15-2214</strain>
    </source>
</reference>
<dbReference type="AlphaFoldDB" id="A0A9E2L2U1"/>
<dbReference type="InterPro" id="IPR029787">
    <property type="entry name" value="Nucleotide_cyclase"/>
</dbReference>
<dbReference type="GO" id="GO:0009190">
    <property type="term" value="P:cyclic nucleotide biosynthetic process"/>
    <property type="evidence" value="ECO:0007669"/>
    <property type="project" value="InterPro"/>
</dbReference>
<dbReference type="InterPro" id="IPR050697">
    <property type="entry name" value="Adenylyl/Guanylyl_Cyclase_3/4"/>
</dbReference>